<dbReference type="InterPro" id="IPR015943">
    <property type="entry name" value="WD40/YVTN_repeat-like_dom_sf"/>
</dbReference>
<dbReference type="GO" id="GO:0006508">
    <property type="term" value="P:proteolysis"/>
    <property type="evidence" value="ECO:0007669"/>
    <property type="project" value="InterPro"/>
</dbReference>
<evidence type="ECO:0000313" key="6">
    <source>
        <dbReference type="EMBL" id="PWJ38012.1"/>
    </source>
</evidence>
<dbReference type="GO" id="GO:0004197">
    <property type="term" value="F:cysteine-type endopeptidase activity"/>
    <property type="evidence" value="ECO:0007669"/>
    <property type="project" value="InterPro"/>
</dbReference>
<feature type="repeat" description="WD" evidence="3">
    <location>
        <begin position="33"/>
        <end position="74"/>
    </location>
</feature>
<name>A0A315Z5I2_SEDFL</name>
<feature type="signal peptide" evidence="4">
    <location>
        <begin position="1"/>
        <end position="25"/>
    </location>
</feature>
<organism evidence="6 7">
    <name type="scientific">Sediminitomix flava</name>
    <dbReference type="NCBI Taxonomy" id="379075"/>
    <lineage>
        <taxon>Bacteria</taxon>
        <taxon>Pseudomonadati</taxon>
        <taxon>Bacteroidota</taxon>
        <taxon>Cytophagia</taxon>
        <taxon>Cytophagales</taxon>
        <taxon>Flammeovirgaceae</taxon>
        <taxon>Sediminitomix</taxon>
    </lineage>
</organism>
<feature type="chain" id="PRO_5016421479" evidence="4">
    <location>
        <begin position="26"/>
        <end position="1225"/>
    </location>
</feature>
<dbReference type="InterPro" id="IPR001680">
    <property type="entry name" value="WD40_rpt"/>
</dbReference>
<dbReference type="InterPro" id="IPR011047">
    <property type="entry name" value="Quinoprotein_ADH-like_sf"/>
</dbReference>
<dbReference type="PANTHER" id="PTHR22847:SF637">
    <property type="entry name" value="WD REPEAT DOMAIN 5B"/>
    <property type="match status" value="1"/>
</dbReference>
<keyword evidence="7" id="KW-1185">Reference proteome</keyword>
<evidence type="ECO:0000259" key="5">
    <source>
        <dbReference type="Pfam" id="PF00656"/>
    </source>
</evidence>
<dbReference type="SUPFAM" id="SSF52129">
    <property type="entry name" value="Caspase-like"/>
    <property type="match status" value="1"/>
</dbReference>
<dbReference type="PANTHER" id="PTHR22847">
    <property type="entry name" value="WD40 REPEAT PROTEIN"/>
    <property type="match status" value="1"/>
</dbReference>
<sequence>MFFDYTTMRSLLLSILLLCCLEASSQEVKLGISSAHTNRITKLILSPNKQYLATGSYDNTCKLWDWKSEKLLYTFSSSNWVEVFDFDPSSSTIAIDELTEGIRLYDLRTGVLKQTLSLPFNAANDIKFNEDGSQLLVSGTGSIVLIDLKSEKVIRTFEHGYFGYDYLAFSPDFKSIYAYDKTKKLSLKFDVETGEFKEKVLYPFSKPAAKSTSSSMYPSLCTDKEGKYILDHDGTDFNKVKIYNLENGALAHEVKLTEKYGEYQVNPSASLFLIRNARHIQVLNRTGEELLEITLNDNFKKYNFISDDLFALVYEENKVMRTEIFQVSTGKKVKEFRGNVTGIGNASATGNIFTINTTNNRFKSYRLDQPYTALEGNALSSESWAWDLEETITTGSTYTAIVDNQHFQILDQNQKLVLEKNNAHNTRITNSVMTKDNLFYATHSKNDKEVKIWKLPNGELIDSFKEEIKSFTTDTTGQYIFLLGENHRIKVWDTTKQAITHSLKGHDSGIRSMNAFGDLAISTAWGECIVWSMENGSKQKMLDTGGKYGYFPCIEFSTDHRYVFIGTANGQIIKWDLLDEKTEVKAFSSGAITHLRMTNDGLLIAGCADGKLRFINSSDLKLAHTLETHDQQVTQLQLLDNDLIFSTSMDGSVTFSNLKTKKVLFRRIELDDENHSSVDIHPSGLFDADPKIMDKLYWTKGNEVIAFSQLKDRYWYPQLAKRVLSGEALPDVRNLNQVKSAPKVMLGKLENGKVPITLQKRDGGYGKVSIFINGKEVANDTRGSEIDTTLAVQEISYTLKDHPYLKNGNNTVVVKAASADGFVETKGEEIEIFLNLEEEAKIQPNFYGVVVGVGEYANEEINLKYTVKDAKAIAKAMELGAENLFGKEQTHIYSLTSADEVTPTKSNIKATFEEISEKATNKDVIVIYLSGHGVTWGGVNGDFYYLTSDATASNKNAYNDPQVRNLRTISTNEWVDWINMSAALKQVMIIDACGSGKAVDNLVASRSIEASQFKAMDRMKDRTGMYIISGCAADAVSYEASLYGQGLLTYSILQAMKGAALKEDKYIDIFTVLNHARETVPTLAEGLGGIQQPQLLMPKGGSFDIGILEDADKGKIPLAQPKRVFVYSSVINLDEGEDNLGLSDAIDKELEGLAARGEDTSIVFFNTKKYPNACKVSGFYSESEEGISFSMKLRCGQDKESFELSAKTKNELISKIKQKLTFSEM</sequence>
<evidence type="ECO:0000256" key="3">
    <source>
        <dbReference type="PROSITE-ProRule" id="PRU00221"/>
    </source>
</evidence>
<dbReference type="Gene3D" id="2.130.10.10">
    <property type="entry name" value="YVTN repeat-like/Quinoprotein amine dehydrogenase"/>
    <property type="match status" value="3"/>
</dbReference>
<keyword evidence="2" id="KW-0677">Repeat</keyword>
<keyword evidence="4" id="KW-0732">Signal</keyword>
<dbReference type="EMBL" id="QGDO01000008">
    <property type="protein sequence ID" value="PWJ38012.1"/>
    <property type="molecule type" value="Genomic_DNA"/>
</dbReference>
<evidence type="ECO:0000256" key="2">
    <source>
        <dbReference type="ARBA" id="ARBA00022737"/>
    </source>
</evidence>
<dbReference type="Gene3D" id="3.40.50.1460">
    <property type="match status" value="1"/>
</dbReference>
<dbReference type="Pfam" id="PF00400">
    <property type="entry name" value="WD40"/>
    <property type="match status" value="1"/>
</dbReference>
<dbReference type="Proteomes" id="UP000245535">
    <property type="component" value="Unassembled WGS sequence"/>
</dbReference>
<reference evidence="6 7" key="1">
    <citation type="submission" date="2018-03" db="EMBL/GenBank/DDBJ databases">
        <title>Genomic Encyclopedia of Archaeal and Bacterial Type Strains, Phase II (KMG-II): from individual species to whole genera.</title>
        <authorList>
            <person name="Goeker M."/>
        </authorList>
    </citation>
    <scope>NUCLEOTIDE SEQUENCE [LARGE SCALE GENOMIC DNA]</scope>
    <source>
        <strain evidence="6 7">DSM 28229</strain>
    </source>
</reference>
<dbReference type="Pfam" id="PF00656">
    <property type="entry name" value="Peptidase_C14"/>
    <property type="match status" value="1"/>
</dbReference>
<dbReference type="InterPro" id="IPR029030">
    <property type="entry name" value="Caspase-like_dom_sf"/>
</dbReference>
<proteinExistence type="predicted"/>
<dbReference type="PROSITE" id="PS50082">
    <property type="entry name" value="WD_REPEATS_2"/>
    <property type="match status" value="1"/>
</dbReference>
<dbReference type="SMART" id="SM00320">
    <property type="entry name" value="WD40"/>
    <property type="match status" value="8"/>
</dbReference>
<evidence type="ECO:0000256" key="1">
    <source>
        <dbReference type="ARBA" id="ARBA00022574"/>
    </source>
</evidence>
<dbReference type="AlphaFoldDB" id="A0A315Z5I2"/>
<evidence type="ECO:0000313" key="7">
    <source>
        <dbReference type="Proteomes" id="UP000245535"/>
    </source>
</evidence>
<dbReference type="SUPFAM" id="SSF50998">
    <property type="entry name" value="Quinoprotein alcohol dehydrogenase-like"/>
    <property type="match status" value="2"/>
</dbReference>
<feature type="domain" description="Peptidase C14 caspase" evidence="5">
    <location>
        <begin position="849"/>
        <end position="1095"/>
    </location>
</feature>
<evidence type="ECO:0000256" key="4">
    <source>
        <dbReference type="SAM" id="SignalP"/>
    </source>
</evidence>
<accession>A0A315Z5I2</accession>
<dbReference type="InterPro" id="IPR011600">
    <property type="entry name" value="Pept_C14_caspase"/>
</dbReference>
<comment type="caution">
    <text evidence="6">The sequence shown here is derived from an EMBL/GenBank/DDBJ whole genome shotgun (WGS) entry which is preliminary data.</text>
</comment>
<dbReference type="PROSITE" id="PS50294">
    <property type="entry name" value="WD_REPEATS_REGION"/>
    <property type="match status" value="1"/>
</dbReference>
<gene>
    <name evidence="6" type="ORF">BC781_108147</name>
</gene>
<keyword evidence="1 3" id="KW-0853">WD repeat</keyword>
<protein>
    <submittedName>
        <fullName evidence="6">WD40 repeat protein</fullName>
    </submittedName>
</protein>
<dbReference type="SUPFAM" id="SSF63829">
    <property type="entry name" value="Calcium-dependent phosphotriesterase"/>
    <property type="match status" value="1"/>
</dbReference>